<name>A0ABR3RJ11_9PLEO</name>
<dbReference type="Proteomes" id="UP001521222">
    <property type="component" value="Unassembled WGS sequence"/>
</dbReference>
<evidence type="ECO:0000313" key="2">
    <source>
        <dbReference type="Proteomes" id="UP001521222"/>
    </source>
</evidence>
<reference evidence="1 2" key="1">
    <citation type="submission" date="2024-02" db="EMBL/GenBank/DDBJ databases">
        <title>De novo assembly and annotation of 12 fungi associated with fruit tree decline syndrome in Ontario, Canada.</title>
        <authorList>
            <person name="Sulman M."/>
            <person name="Ellouze W."/>
            <person name="Ilyukhin E."/>
        </authorList>
    </citation>
    <scope>NUCLEOTIDE SEQUENCE [LARGE SCALE GENOMIC DNA]</scope>
    <source>
        <strain evidence="1 2">M97-236</strain>
    </source>
</reference>
<keyword evidence="2" id="KW-1185">Reference proteome</keyword>
<gene>
    <name evidence="1" type="ORF">SLS59_003621</name>
</gene>
<evidence type="ECO:0000313" key="1">
    <source>
        <dbReference type="EMBL" id="KAL1604429.1"/>
    </source>
</evidence>
<evidence type="ECO:0008006" key="3">
    <source>
        <dbReference type="Google" id="ProtNLM"/>
    </source>
</evidence>
<protein>
    <recommendedName>
        <fullName evidence="3">Extracellular membrane protein CFEM domain-containing protein</fullName>
    </recommendedName>
</protein>
<sequence>MSAFPTTDVACAVGSTTSSLASNTSSVLKECCKSAPVESWNDDCGYYCLSVQQSVSDLQSCFMSNGITPGDIFCNSNNTATATGTPTGGASSTASGTSGSSSGTASAGASGSAGAAAELVVPQVSKTGLGVFGMIIVSVFAGAML</sequence>
<accession>A0ABR3RJ11</accession>
<comment type="caution">
    <text evidence="1">The sequence shown here is derived from an EMBL/GenBank/DDBJ whole genome shotgun (WGS) entry which is preliminary data.</text>
</comment>
<organism evidence="1 2">
    <name type="scientific">Nothophoma quercina</name>
    <dbReference type="NCBI Taxonomy" id="749835"/>
    <lineage>
        <taxon>Eukaryota</taxon>
        <taxon>Fungi</taxon>
        <taxon>Dikarya</taxon>
        <taxon>Ascomycota</taxon>
        <taxon>Pezizomycotina</taxon>
        <taxon>Dothideomycetes</taxon>
        <taxon>Pleosporomycetidae</taxon>
        <taxon>Pleosporales</taxon>
        <taxon>Pleosporineae</taxon>
        <taxon>Didymellaceae</taxon>
        <taxon>Nothophoma</taxon>
    </lineage>
</organism>
<proteinExistence type="predicted"/>
<dbReference type="EMBL" id="JAKIXB020000010">
    <property type="protein sequence ID" value="KAL1604429.1"/>
    <property type="molecule type" value="Genomic_DNA"/>
</dbReference>